<dbReference type="InterPro" id="IPR016193">
    <property type="entry name" value="Cytidine_deaminase-like"/>
</dbReference>
<protein>
    <submittedName>
        <fullName evidence="4">Nucleoside deaminase</fullName>
    </submittedName>
</protein>
<reference evidence="4 5" key="1">
    <citation type="submission" date="2022-10" db="EMBL/GenBank/DDBJ databases">
        <title>Comparative genomic analysis of Cohnella hashimotonis sp. nov., isolated from the International Space Station.</title>
        <authorList>
            <person name="Simpson A."/>
            <person name="Venkateswaran K."/>
        </authorList>
    </citation>
    <scope>NUCLEOTIDE SEQUENCE [LARGE SCALE GENOMIC DNA]</scope>
    <source>
        <strain evidence="4 5">DSM 18997</strain>
    </source>
</reference>
<dbReference type="InterPro" id="IPR002125">
    <property type="entry name" value="CMP_dCMP_dom"/>
</dbReference>
<keyword evidence="5" id="KW-1185">Reference proteome</keyword>
<proteinExistence type="predicted"/>
<evidence type="ECO:0000256" key="2">
    <source>
        <dbReference type="ARBA" id="ARBA00022833"/>
    </source>
</evidence>
<dbReference type="PROSITE" id="PS00903">
    <property type="entry name" value="CYT_DCMP_DEAMINASES_1"/>
    <property type="match status" value="1"/>
</dbReference>
<evidence type="ECO:0000313" key="4">
    <source>
        <dbReference type="EMBL" id="MDG0793508.1"/>
    </source>
</evidence>
<gene>
    <name evidence="4" type="ORF">OMP38_23730</name>
</gene>
<name>A0A9X4KK54_9BACL</name>
<feature type="domain" description="CMP/dCMP-type deaminase" evidence="3">
    <location>
        <begin position="7"/>
        <end position="120"/>
    </location>
</feature>
<evidence type="ECO:0000313" key="5">
    <source>
        <dbReference type="Proteomes" id="UP001153387"/>
    </source>
</evidence>
<dbReference type="CDD" id="cd01285">
    <property type="entry name" value="nucleoside_deaminase"/>
    <property type="match status" value="1"/>
</dbReference>
<evidence type="ECO:0000256" key="1">
    <source>
        <dbReference type="ARBA" id="ARBA00022723"/>
    </source>
</evidence>
<sequence length="163" mass="18217">MSGNEKELHLFYIRKCVEVSRKARSAGNTPFGCVLVGPDGDVLMEQGNVEITARVCTGHAETSLMQRASHEYPKDFLWRSTLYSTAEPCAMCTGAIYWGNVGRVVYGISERRLAELTGDDEQNPTLDMPCRDILARGRKPIEVVGPFPEIEHEVVAVHEGYWK</sequence>
<dbReference type="PROSITE" id="PS51747">
    <property type="entry name" value="CYT_DCMP_DEAMINASES_2"/>
    <property type="match status" value="1"/>
</dbReference>
<dbReference type="GO" id="GO:0006152">
    <property type="term" value="P:purine nucleoside catabolic process"/>
    <property type="evidence" value="ECO:0007669"/>
    <property type="project" value="TreeGrafter"/>
</dbReference>
<dbReference type="GO" id="GO:0047974">
    <property type="term" value="F:guanosine deaminase activity"/>
    <property type="evidence" value="ECO:0007669"/>
    <property type="project" value="TreeGrafter"/>
</dbReference>
<dbReference type="Proteomes" id="UP001153387">
    <property type="component" value="Unassembled WGS sequence"/>
</dbReference>
<comment type="caution">
    <text evidence="4">The sequence shown here is derived from an EMBL/GenBank/DDBJ whole genome shotgun (WGS) entry which is preliminary data.</text>
</comment>
<evidence type="ECO:0000259" key="3">
    <source>
        <dbReference type="PROSITE" id="PS51747"/>
    </source>
</evidence>
<keyword evidence="1" id="KW-0479">Metal-binding</keyword>
<dbReference type="SUPFAM" id="SSF53927">
    <property type="entry name" value="Cytidine deaminase-like"/>
    <property type="match status" value="1"/>
</dbReference>
<accession>A0A9X4KK54</accession>
<dbReference type="GO" id="GO:0008270">
    <property type="term" value="F:zinc ion binding"/>
    <property type="evidence" value="ECO:0007669"/>
    <property type="project" value="InterPro"/>
</dbReference>
<dbReference type="PANTHER" id="PTHR11079:SF161">
    <property type="entry name" value="CMP_DCMP-TYPE DEAMINASE DOMAIN-CONTAINING PROTEIN"/>
    <property type="match status" value="1"/>
</dbReference>
<dbReference type="AlphaFoldDB" id="A0A9X4KK54"/>
<dbReference type="Gene3D" id="3.40.140.10">
    <property type="entry name" value="Cytidine Deaminase, domain 2"/>
    <property type="match status" value="1"/>
</dbReference>
<dbReference type="InterPro" id="IPR016192">
    <property type="entry name" value="APOBEC/CMP_deaminase_Zn-bd"/>
</dbReference>
<dbReference type="Pfam" id="PF00383">
    <property type="entry name" value="dCMP_cyt_deam_1"/>
    <property type="match status" value="1"/>
</dbReference>
<dbReference type="PANTHER" id="PTHR11079">
    <property type="entry name" value="CYTOSINE DEAMINASE FAMILY MEMBER"/>
    <property type="match status" value="1"/>
</dbReference>
<keyword evidence="2" id="KW-0862">Zinc</keyword>
<organism evidence="4 5">
    <name type="scientific">Cohnella ginsengisoli</name>
    <dbReference type="NCBI Taxonomy" id="425004"/>
    <lineage>
        <taxon>Bacteria</taxon>
        <taxon>Bacillati</taxon>
        <taxon>Bacillota</taxon>
        <taxon>Bacilli</taxon>
        <taxon>Bacillales</taxon>
        <taxon>Paenibacillaceae</taxon>
        <taxon>Cohnella</taxon>
    </lineage>
</organism>
<dbReference type="EMBL" id="JAPDHZ010000004">
    <property type="protein sequence ID" value="MDG0793508.1"/>
    <property type="molecule type" value="Genomic_DNA"/>
</dbReference>